<dbReference type="PRINTS" id="PR00421">
    <property type="entry name" value="THIOREDOXIN"/>
</dbReference>
<dbReference type="OrthoDB" id="9790390at2"/>
<dbReference type="PROSITE" id="PS51352">
    <property type="entry name" value="THIOREDOXIN_2"/>
    <property type="match status" value="1"/>
</dbReference>
<evidence type="ECO:0000256" key="2">
    <source>
        <dbReference type="ARBA" id="ARBA00022448"/>
    </source>
</evidence>
<proteinExistence type="inferred from homology"/>
<dbReference type="PIRSF" id="PIRSF000077">
    <property type="entry name" value="Thioredoxin"/>
    <property type="match status" value="1"/>
</dbReference>
<dbReference type="AlphaFoldDB" id="A0A563D949"/>
<keyword evidence="4 9" id="KW-1015">Disulfide bond</keyword>
<evidence type="ECO:0000256" key="3">
    <source>
        <dbReference type="ARBA" id="ARBA00022982"/>
    </source>
</evidence>
<feature type="site" description="Contributes to redox potential value" evidence="8">
    <location>
        <position position="32"/>
    </location>
</feature>
<evidence type="ECO:0000313" key="12">
    <source>
        <dbReference type="Proteomes" id="UP000319499"/>
    </source>
</evidence>
<dbReference type="InterPro" id="IPR013766">
    <property type="entry name" value="Thioredoxin_domain"/>
</dbReference>
<feature type="active site" description="Nucleophile" evidence="8">
    <location>
        <position position="30"/>
    </location>
</feature>
<keyword evidence="5 9" id="KW-0676">Redox-active center</keyword>
<dbReference type="RefSeq" id="WP_146293238.1">
    <property type="nucleotide sequence ID" value="NZ_SELH01000025.1"/>
</dbReference>
<keyword evidence="3" id="KW-0249">Electron transport</keyword>
<dbReference type="NCBIfam" id="TIGR01068">
    <property type="entry name" value="thioredoxin"/>
    <property type="match status" value="1"/>
</dbReference>
<gene>
    <name evidence="11" type="primary">trxA</name>
    <name evidence="11" type="ORF">ETU09_09195</name>
</gene>
<evidence type="ECO:0000256" key="1">
    <source>
        <dbReference type="ARBA" id="ARBA00008987"/>
    </source>
</evidence>
<feature type="site" description="Deprotonates C-terminal active site Cys" evidence="8">
    <location>
        <position position="24"/>
    </location>
</feature>
<feature type="domain" description="Thioredoxin" evidence="10">
    <location>
        <begin position="1"/>
        <end position="106"/>
    </location>
</feature>
<evidence type="ECO:0000256" key="5">
    <source>
        <dbReference type="ARBA" id="ARBA00023284"/>
    </source>
</evidence>
<dbReference type="InterPro" id="IPR017937">
    <property type="entry name" value="Thioredoxin_CS"/>
</dbReference>
<organism evidence="11 12">
    <name type="scientific">Apibacter muscae</name>
    <dbReference type="NCBI Taxonomy" id="2509004"/>
    <lineage>
        <taxon>Bacteria</taxon>
        <taxon>Pseudomonadati</taxon>
        <taxon>Bacteroidota</taxon>
        <taxon>Flavobacteriia</taxon>
        <taxon>Flavobacteriales</taxon>
        <taxon>Weeksellaceae</taxon>
        <taxon>Apibacter</taxon>
    </lineage>
</organism>
<feature type="disulfide bond" description="Redox-active" evidence="9">
    <location>
        <begin position="30"/>
        <end position="33"/>
    </location>
</feature>
<evidence type="ECO:0000256" key="6">
    <source>
        <dbReference type="NCBIfam" id="TIGR01068"/>
    </source>
</evidence>
<dbReference type="EMBL" id="SELH01000025">
    <property type="protein sequence ID" value="TWP26726.1"/>
    <property type="molecule type" value="Genomic_DNA"/>
</dbReference>
<evidence type="ECO:0000256" key="8">
    <source>
        <dbReference type="PIRSR" id="PIRSR000077-1"/>
    </source>
</evidence>
<accession>A0A563D949</accession>
<evidence type="ECO:0000256" key="4">
    <source>
        <dbReference type="ARBA" id="ARBA00023157"/>
    </source>
</evidence>
<dbReference type="Pfam" id="PF00085">
    <property type="entry name" value="Thioredoxin"/>
    <property type="match status" value="1"/>
</dbReference>
<dbReference type="PROSITE" id="PS00194">
    <property type="entry name" value="THIOREDOXIN_1"/>
    <property type="match status" value="1"/>
</dbReference>
<dbReference type="PANTHER" id="PTHR45663:SF11">
    <property type="entry name" value="GEO12009P1"/>
    <property type="match status" value="1"/>
</dbReference>
<dbReference type="GO" id="GO:0005737">
    <property type="term" value="C:cytoplasm"/>
    <property type="evidence" value="ECO:0007669"/>
    <property type="project" value="TreeGrafter"/>
</dbReference>
<evidence type="ECO:0000256" key="7">
    <source>
        <dbReference type="PIRNR" id="PIRNR000077"/>
    </source>
</evidence>
<sequence length="106" mass="11947">MALEINDQTFKNEVIDSNEPVLVDFWAEWCGPCRSLSPVIDELSEEFKGKLKVVKVDIDANQNTPVEYGIRNIPTLLFFKDGQLVDKVVGAQPKEALVEKIQSIIK</sequence>
<evidence type="ECO:0000259" key="10">
    <source>
        <dbReference type="PROSITE" id="PS51352"/>
    </source>
</evidence>
<dbReference type="InterPro" id="IPR005746">
    <property type="entry name" value="Thioredoxin"/>
</dbReference>
<dbReference type="Proteomes" id="UP000319499">
    <property type="component" value="Unassembled WGS sequence"/>
</dbReference>
<dbReference type="InterPro" id="IPR036249">
    <property type="entry name" value="Thioredoxin-like_sf"/>
</dbReference>
<feature type="active site" description="Nucleophile" evidence="8">
    <location>
        <position position="33"/>
    </location>
</feature>
<dbReference type="CDD" id="cd02947">
    <property type="entry name" value="TRX_family"/>
    <property type="match status" value="1"/>
</dbReference>
<comment type="similarity">
    <text evidence="1 7">Belongs to the thioredoxin family.</text>
</comment>
<dbReference type="GO" id="GO:0015035">
    <property type="term" value="F:protein-disulfide reductase activity"/>
    <property type="evidence" value="ECO:0007669"/>
    <property type="project" value="UniProtKB-UniRule"/>
</dbReference>
<evidence type="ECO:0000313" key="11">
    <source>
        <dbReference type="EMBL" id="TWP26726.1"/>
    </source>
</evidence>
<protein>
    <recommendedName>
        <fullName evidence="6 7">Thioredoxin</fullName>
    </recommendedName>
</protein>
<name>A0A563D949_9FLAO</name>
<dbReference type="PANTHER" id="PTHR45663">
    <property type="entry name" value="GEO12009P1"/>
    <property type="match status" value="1"/>
</dbReference>
<feature type="site" description="Contributes to redox potential value" evidence="8">
    <location>
        <position position="31"/>
    </location>
</feature>
<reference evidence="11 12" key="1">
    <citation type="submission" date="2019-02" db="EMBL/GenBank/DDBJ databases">
        <title>Apibacter muscae sp. nov.: a novel member of the house fly microbiota.</title>
        <authorList>
            <person name="Park R."/>
        </authorList>
    </citation>
    <scope>NUCLEOTIDE SEQUENCE [LARGE SCALE GENOMIC DNA]</scope>
    <source>
        <strain evidence="11 12">AL1</strain>
    </source>
</reference>
<dbReference type="Gene3D" id="3.40.30.10">
    <property type="entry name" value="Glutaredoxin"/>
    <property type="match status" value="1"/>
</dbReference>
<dbReference type="SUPFAM" id="SSF52833">
    <property type="entry name" value="Thioredoxin-like"/>
    <property type="match status" value="1"/>
</dbReference>
<keyword evidence="12" id="KW-1185">Reference proteome</keyword>
<comment type="caution">
    <text evidence="11">The sequence shown here is derived from an EMBL/GenBank/DDBJ whole genome shotgun (WGS) entry which is preliminary data.</text>
</comment>
<dbReference type="FunFam" id="3.40.30.10:FF:000001">
    <property type="entry name" value="Thioredoxin"/>
    <property type="match status" value="1"/>
</dbReference>
<keyword evidence="2" id="KW-0813">Transport</keyword>
<evidence type="ECO:0000256" key="9">
    <source>
        <dbReference type="PIRSR" id="PIRSR000077-4"/>
    </source>
</evidence>